<sequence length="318" mass="36964">MIKKIVLSVFVAFVMTFTIFLLFQLTLQNEIYSIQKDFYSQNFEHQSKKIFLIGSSHVGQINATHIEEYVSKKSQAYEVYNLADTADKPKSRLNSLNKIISLKPDVVVYGIGYRDFTEPEKMLKENILPNPQSIFERIFSIELYGINTEFFENPKLNTLKILQGIIGIKTLVSDSIFEENTPFYPYHKTKTDIIVKQSEIQENDFHVEKLILKPNIENTQVQALNKIISELEKNNIKVIIFITPHNKFYRDSLSVDTKEGFNLLISKLAQNHNIKIFNFIDSYDNLEIWRSTNHISHNPKSSIYSEDIAKIIVEELNN</sequence>
<dbReference type="PATRIC" id="fig|859350.6.peg.110"/>
<comment type="caution">
    <text evidence="1">The sequence shown here is derived from an EMBL/GenBank/DDBJ whole genome shotgun (WGS) entry which is preliminary data.</text>
</comment>
<accession>I3D5A0</accession>
<dbReference type="SUPFAM" id="SSF52266">
    <property type="entry name" value="SGNH hydrolase"/>
    <property type="match status" value="1"/>
</dbReference>
<gene>
    <name evidence="1" type="ORF">BD31_I0452</name>
</gene>
<proteinExistence type="predicted"/>
<dbReference type="OrthoDB" id="384455at2157"/>
<dbReference type="EMBL" id="AEXL02000016">
    <property type="protein sequence ID" value="EIJ66893.1"/>
    <property type="molecule type" value="Genomic_DNA"/>
</dbReference>
<evidence type="ECO:0008006" key="3">
    <source>
        <dbReference type="Google" id="ProtNLM"/>
    </source>
</evidence>
<dbReference type="Proteomes" id="UP000003423">
    <property type="component" value="Unassembled WGS sequence"/>
</dbReference>
<dbReference type="InterPro" id="IPR036514">
    <property type="entry name" value="SGNH_hydro_sf"/>
</dbReference>
<evidence type="ECO:0000313" key="1">
    <source>
        <dbReference type="EMBL" id="EIJ66893.1"/>
    </source>
</evidence>
<dbReference type="Gene3D" id="3.40.50.1110">
    <property type="entry name" value="SGNH hydrolase"/>
    <property type="match status" value="1"/>
</dbReference>
<dbReference type="RefSeq" id="WP_008296843.1">
    <property type="nucleotide sequence ID" value="NZ_AEXL02000016.1"/>
</dbReference>
<evidence type="ECO:0000313" key="2">
    <source>
        <dbReference type="Proteomes" id="UP000003423"/>
    </source>
</evidence>
<protein>
    <recommendedName>
        <fullName evidence="3">SGNH/GDSL hydrolase family protein</fullName>
    </recommendedName>
</protein>
<reference evidence="1 2" key="1">
    <citation type="journal article" date="2012" name="J. Bacteriol.">
        <title>Genome sequence of "Candidatus Nitrosopumilus salaria" BD31, an ammonia-oxidizing archaeon from the San Francisco Bay estuary.</title>
        <authorList>
            <person name="Mosier A.C."/>
            <person name="Allen E.E."/>
            <person name="Kim M."/>
            <person name="Ferriera S."/>
            <person name="Francis C.A."/>
        </authorList>
    </citation>
    <scope>NUCLEOTIDE SEQUENCE [LARGE SCALE GENOMIC DNA]</scope>
    <source>
        <strain evidence="1 2">BD31</strain>
    </source>
</reference>
<name>I3D5A0_9ARCH</name>
<organism evidence="1 2">
    <name type="scientific">Candidatus Nitrosopumilus salarius BD31</name>
    <dbReference type="NCBI Taxonomy" id="859350"/>
    <lineage>
        <taxon>Archaea</taxon>
        <taxon>Nitrososphaerota</taxon>
        <taxon>Nitrososphaeria</taxon>
        <taxon>Nitrosopumilales</taxon>
        <taxon>Nitrosopumilaceae</taxon>
        <taxon>Nitrosopumilus</taxon>
    </lineage>
</organism>
<dbReference type="AlphaFoldDB" id="I3D5A0"/>
<keyword evidence="2" id="KW-1185">Reference proteome</keyword>